<evidence type="ECO:0000313" key="1">
    <source>
        <dbReference type="EMBL" id="MPN46810.1"/>
    </source>
</evidence>
<gene>
    <name evidence="1" type="ORF">SDC9_194409</name>
</gene>
<dbReference type="EMBL" id="VSSQ01107783">
    <property type="protein sequence ID" value="MPN46810.1"/>
    <property type="molecule type" value="Genomic_DNA"/>
</dbReference>
<name>A0A645I6T4_9ZZZZ</name>
<protein>
    <recommendedName>
        <fullName evidence="2">Spore coat protein Z</fullName>
    </recommendedName>
</protein>
<sequence length="174" mass="19211">MLVTLDLLLSDRNDHDVVFSVCANVNIADCNAPLVLTNFFELCMPSTQNSAFLPRFSEFCNPACETRLATNNIGRDVTLCPDGTIKANLIIALCVTCEKKIVVPVQICVLSTGFVRLEPQVSAICGTFPSLFPAQIRESDTLENCGEVSEETEDICDDVEDICDDGRPHRPRRR</sequence>
<accession>A0A645I6T4</accession>
<dbReference type="AlphaFoldDB" id="A0A645I6T4"/>
<proteinExistence type="predicted"/>
<organism evidence="1">
    <name type="scientific">bioreactor metagenome</name>
    <dbReference type="NCBI Taxonomy" id="1076179"/>
    <lineage>
        <taxon>unclassified sequences</taxon>
        <taxon>metagenomes</taxon>
        <taxon>ecological metagenomes</taxon>
    </lineage>
</organism>
<reference evidence="1" key="1">
    <citation type="submission" date="2019-08" db="EMBL/GenBank/DDBJ databases">
        <authorList>
            <person name="Kucharzyk K."/>
            <person name="Murdoch R.W."/>
            <person name="Higgins S."/>
            <person name="Loffler F."/>
        </authorList>
    </citation>
    <scope>NUCLEOTIDE SEQUENCE</scope>
</reference>
<comment type="caution">
    <text evidence="1">The sequence shown here is derived from an EMBL/GenBank/DDBJ whole genome shotgun (WGS) entry which is preliminary data.</text>
</comment>
<evidence type="ECO:0008006" key="2">
    <source>
        <dbReference type="Google" id="ProtNLM"/>
    </source>
</evidence>